<reference evidence="1" key="1">
    <citation type="submission" date="2021-05" db="EMBL/GenBank/DDBJ databases">
        <authorList>
            <person name="Pietrasiak N."/>
            <person name="Ward R."/>
            <person name="Stajich J.E."/>
            <person name="Kurbessoian T."/>
        </authorList>
    </citation>
    <scope>NUCLEOTIDE SEQUENCE</scope>
    <source>
        <strain evidence="1">HA4357-MV3</strain>
    </source>
</reference>
<dbReference type="Proteomes" id="UP000813215">
    <property type="component" value="Unassembled WGS sequence"/>
</dbReference>
<reference evidence="1" key="2">
    <citation type="journal article" date="2022" name="Microbiol. Resour. Announc.">
        <title>Metagenome Sequencing to Explore Phylogenomics of Terrestrial Cyanobacteria.</title>
        <authorList>
            <person name="Ward R.D."/>
            <person name="Stajich J.E."/>
            <person name="Johansen J.R."/>
            <person name="Huntemann M."/>
            <person name="Clum A."/>
            <person name="Foster B."/>
            <person name="Foster B."/>
            <person name="Roux S."/>
            <person name="Palaniappan K."/>
            <person name="Varghese N."/>
            <person name="Mukherjee S."/>
            <person name="Reddy T.B.K."/>
            <person name="Daum C."/>
            <person name="Copeland A."/>
            <person name="Chen I.A."/>
            <person name="Ivanova N.N."/>
            <person name="Kyrpides N.C."/>
            <person name="Shapiro N."/>
            <person name="Eloe-Fadrosh E.A."/>
            <person name="Pietrasiak N."/>
        </authorList>
    </citation>
    <scope>NUCLEOTIDE SEQUENCE</scope>
    <source>
        <strain evidence="1">HA4357-MV3</strain>
    </source>
</reference>
<dbReference type="EMBL" id="JAHHHW010000083">
    <property type="protein sequence ID" value="MBW4432277.1"/>
    <property type="molecule type" value="Genomic_DNA"/>
</dbReference>
<organism evidence="1 2">
    <name type="scientific">Pelatocladus maniniholoensis HA4357-MV3</name>
    <dbReference type="NCBI Taxonomy" id="1117104"/>
    <lineage>
        <taxon>Bacteria</taxon>
        <taxon>Bacillati</taxon>
        <taxon>Cyanobacteriota</taxon>
        <taxon>Cyanophyceae</taxon>
        <taxon>Nostocales</taxon>
        <taxon>Nostocaceae</taxon>
        <taxon>Pelatocladus</taxon>
    </lineage>
</organism>
<protein>
    <submittedName>
        <fullName evidence="1">Uncharacterized protein</fullName>
    </submittedName>
</protein>
<accession>A0A9E3H7Y9</accession>
<evidence type="ECO:0000313" key="2">
    <source>
        <dbReference type="Proteomes" id="UP000813215"/>
    </source>
</evidence>
<gene>
    <name evidence="1" type="ORF">KME28_11220</name>
</gene>
<name>A0A9E3H7Y9_9NOST</name>
<evidence type="ECO:0000313" key="1">
    <source>
        <dbReference type="EMBL" id="MBW4432277.1"/>
    </source>
</evidence>
<sequence length="52" mass="6019">MQRLHSLRIRHLACVLKIIKFREADEAFYLVIDSQDNHQERVFLNLPGGGLG</sequence>
<comment type="caution">
    <text evidence="1">The sequence shown here is derived from an EMBL/GenBank/DDBJ whole genome shotgun (WGS) entry which is preliminary data.</text>
</comment>
<dbReference type="AlphaFoldDB" id="A0A9E3H7Y9"/>
<proteinExistence type="predicted"/>